<accession>A0A098S3I3</accession>
<dbReference type="PIRSF" id="PIRSF028756">
    <property type="entry name" value="PPK2_prd"/>
    <property type="match status" value="1"/>
</dbReference>
<dbReference type="Gene3D" id="3.40.50.300">
    <property type="entry name" value="P-loop containing nucleotide triphosphate hydrolases"/>
    <property type="match status" value="1"/>
</dbReference>
<dbReference type="PANTHER" id="PTHR34383:SF3">
    <property type="entry name" value="POLYPHOSPHATE:AMP PHOSPHOTRANSFERASE"/>
    <property type="match status" value="1"/>
</dbReference>
<dbReference type="Proteomes" id="UP000029736">
    <property type="component" value="Unassembled WGS sequence"/>
</dbReference>
<dbReference type="InterPro" id="IPR022300">
    <property type="entry name" value="PPK2-rel_1"/>
</dbReference>
<comment type="caution">
    <text evidence="5">The sequence shown here is derived from an EMBL/GenBank/DDBJ whole genome shotgun (WGS) entry which is preliminary data.</text>
</comment>
<reference evidence="5 6" key="1">
    <citation type="journal article" date="2014" name="Int. J. Syst. Evol. Microbiol.">
        <title>Phaeodactylibacter xiamenensis gen. nov., sp. nov., a member of the family Saprospiraceae isolated from the marine alga Phaeodactylum tricornutum.</title>
        <authorList>
            <person name="Chen Z.Jr."/>
            <person name="Lei X."/>
            <person name="Lai Q."/>
            <person name="Li Y."/>
            <person name="Zhang B."/>
            <person name="Zhang J."/>
            <person name="Zhang H."/>
            <person name="Yang L."/>
            <person name="Zheng W."/>
            <person name="Tian Y."/>
            <person name="Yu Z."/>
            <person name="Xu H.Jr."/>
            <person name="Zheng T."/>
        </authorList>
    </citation>
    <scope>NUCLEOTIDE SEQUENCE [LARGE SCALE GENOMIC DNA]</scope>
    <source>
        <strain evidence="5 6">KD52</strain>
    </source>
</reference>
<dbReference type="EMBL" id="JPOS01000079">
    <property type="protein sequence ID" value="KGE86343.1"/>
    <property type="molecule type" value="Genomic_DNA"/>
</dbReference>
<evidence type="ECO:0000256" key="2">
    <source>
        <dbReference type="ARBA" id="ARBA00022679"/>
    </source>
</evidence>
<evidence type="ECO:0000259" key="4">
    <source>
        <dbReference type="Pfam" id="PF03976"/>
    </source>
</evidence>
<proteinExistence type="inferred from homology"/>
<dbReference type="InterPro" id="IPR016898">
    <property type="entry name" value="Polyphosphate_phosphotransfera"/>
</dbReference>
<evidence type="ECO:0000256" key="1">
    <source>
        <dbReference type="ARBA" id="ARBA00009924"/>
    </source>
</evidence>
<dbReference type="NCBIfam" id="TIGR03709">
    <property type="entry name" value="PPK2_rel_1"/>
    <property type="match status" value="1"/>
</dbReference>
<evidence type="ECO:0000313" key="6">
    <source>
        <dbReference type="Proteomes" id="UP000029736"/>
    </source>
</evidence>
<dbReference type="InterPro" id="IPR027417">
    <property type="entry name" value="P-loop_NTPase"/>
</dbReference>
<dbReference type="InterPro" id="IPR022488">
    <property type="entry name" value="PPK2-related"/>
</dbReference>
<comment type="similarity">
    <text evidence="1">Belongs to the polyphosphate kinase 2 (PPK2) family. Class I subfamily.</text>
</comment>
<keyword evidence="3 5" id="KW-0418">Kinase</keyword>
<gene>
    <name evidence="5" type="ORF">IX84_21310</name>
</gene>
<sequence>MIRLSEIPTTPPDDLDRDDIEDKTKELQERLGDLQKVLYAEQKHSVLVIFQGMDASGKDGAVKHTFKDCHPHGVRVHSFKKPTDEELAHDFLWRVHKQVPPKGMIQVFNRSHYEDILIQRVHGWIDDEHAHRRMAAINAFEELLAFDNNTHIFKFYLHLSYEQQREELQERIDEPDKHWKHNPNDWKEREHWDTYRKYYEYAINESRIPWTIVPVDKRWYRNYIVVKTLVERLEALNMQYPPLPI</sequence>
<dbReference type="SUPFAM" id="SSF52540">
    <property type="entry name" value="P-loop containing nucleoside triphosphate hydrolases"/>
    <property type="match status" value="1"/>
</dbReference>
<keyword evidence="2" id="KW-0808">Transferase</keyword>
<dbReference type="STRING" id="1524460.IX84_21310"/>
<dbReference type="GO" id="GO:0006797">
    <property type="term" value="P:polyphosphate metabolic process"/>
    <property type="evidence" value="ECO:0007669"/>
    <property type="project" value="InterPro"/>
</dbReference>
<keyword evidence="6" id="KW-1185">Reference proteome</keyword>
<organism evidence="5 6">
    <name type="scientific">Phaeodactylibacter xiamenensis</name>
    <dbReference type="NCBI Taxonomy" id="1524460"/>
    <lineage>
        <taxon>Bacteria</taxon>
        <taxon>Pseudomonadati</taxon>
        <taxon>Bacteroidota</taxon>
        <taxon>Saprospiria</taxon>
        <taxon>Saprospirales</taxon>
        <taxon>Haliscomenobacteraceae</taxon>
        <taxon>Phaeodactylibacter</taxon>
    </lineage>
</organism>
<dbReference type="PANTHER" id="PTHR34383">
    <property type="entry name" value="POLYPHOSPHATE:AMP PHOSPHOTRANSFERASE-RELATED"/>
    <property type="match status" value="1"/>
</dbReference>
<dbReference type="OrthoDB" id="9775224at2"/>
<name>A0A098S3I3_9BACT</name>
<dbReference type="Pfam" id="PF03976">
    <property type="entry name" value="PPK2"/>
    <property type="match status" value="1"/>
</dbReference>
<protein>
    <submittedName>
        <fullName evidence="5">Polyphosphate kinase</fullName>
    </submittedName>
</protein>
<feature type="domain" description="Polyphosphate kinase-2-related" evidence="4">
    <location>
        <begin position="15"/>
        <end position="238"/>
    </location>
</feature>
<dbReference type="AlphaFoldDB" id="A0A098S3I3"/>
<dbReference type="GO" id="GO:0008976">
    <property type="term" value="F:polyphosphate kinase activity"/>
    <property type="evidence" value="ECO:0007669"/>
    <property type="project" value="InterPro"/>
</dbReference>
<evidence type="ECO:0000256" key="3">
    <source>
        <dbReference type="ARBA" id="ARBA00022777"/>
    </source>
</evidence>
<dbReference type="RefSeq" id="WP_044225044.1">
    <property type="nucleotide sequence ID" value="NZ_JBKAGJ010000010.1"/>
</dbReference>
<evidence type="ECO:0000313" key="5">
    <source>
        <dbReference type="EMBL" id="KGE86343.1"/>
    </source>
</evidence>